<dbReference type="Proteomes" id="UP000001399">
    <property type="component" value="Chromosome"/>
</dbReference>
<evidence type="ECO:0008006" key="4">
    <source>
        <dbReference type="Google" id="ProtNLM"/>
    </source>
</evidence>
<accession>E3I3D8</accession>
<dbReference type="KEGG" id="rva:Rvan_3403"/>
<gene>
    <name evidence="2" type="ordered locus">Rvan_3403</name>
</gene>
<organism evidence="2 3">
    <name type="scientific">Rhodomicrobium vannielii (strain ATCC 17100 / DSM 162 / LMG 4299 / NCIMB 10020 / ATH 3.1.1)</name>
    <dbReference type="NCBI Taxonomy" id="648757"/>
    <lineage>
        <taxon>Bacteria</taxon>
        <taxon>Pseudomonadati</taxon>
        <taxon>Pseudomonadota</taxon>
        <taxon>Alphaproteobacteria</taxon>
        <taxon>Hyphomicrobiales</taxon>
        <taxon>Hyphomicrobiaceae</taxon>
        <taxon>Rhodomicrobium</taxon>
    </lineage>
</organism>
<dbReference type="HOGENOM" id="CLU_2384270_0_0_5"/>
<feature type="region of interest" description="Disordered" evidence="1">
    <location>
        <begin position="68"/>
        <end position="94"/>
    </location>
</feature>
<evidence type="ECO:0000313" key="2">
    <source>
        <dbReference type="EMBL" id="ADP72586.1"/>
    </source>
</evidence>
<dbReference type="OrthoDB" id="7679506at2"/>
<dbReference type="RefSeq" id="WP_013420944.1">
    <property type="nucleotide sequence ID" value="NC_014664.1"/>
</dbReference>
<protein>
    <recommendedName>
        <fullName evidence="4">Lipoprotein</fullName>
    </recommendedName>
</protein>
<reference evidence="3" key="1">
    <citation type="journal article" date="2011" name="J. Bacteriol.">
        <title>Genome sequences of eight morphologically diverse alphaproteobacteria.</title>
        <authorList>
            <consortium name="US DOE Joint Genome Institute"/>
            <person name="Brown P.J."/>
            <person name="Kysela D.T."/>
            <person name="Buechlein A."/>
            <person name="Hemmerich C."/>
            <person name="Brun Y.V."/>
        </authorList>
    </citation>
    <scope>NUCLEOTIDE SEQUENCE [LARGE SCALE GENOMIC DNA]</scope>
    <source>
        <strain evidence="3">ATCC 17100 / ATH 3.1.1 / DSM 162 / LMG 4299</strain>
    </source>
</reference>
<keyword evidence="3" id="KW-1185">Reference proteome</keyword>
<dbReference type="eggNOG" id="ENOG50343S1">
    <property type="taxonomic scope" value="Bacteria"/>
</dbReference>
<evidence type="ECO:0000256" key="1">
    <source>
        <dbReference type="SAM" id="MobiDB-lite"/>
    </source>
</evidence>
<dbReference type="AlphaFoldDB" id="E3I3D8"/>
<proteinExistence type="predicted"/>
<evidence type="ECO:0000313" key="3">
    <source>
        <dbReference type="Proteomes" id="UP000001399"/>
    </source>
</evidence>
<dbReference type="EMBL" id="CP002292">
    <property type="protein sequence ID" value="ADP72586.1"/>
    <property type="molecule type" value="Genomic_DNA"/>
</dbReference>
<name>E3I3D8_RHOVT</name>
<sequence>MVAGLGGCYESHYSRSDFITRQAGDAVAVNKASQTIDPWSKEAKDRTITQDGKRAAVAIERYDQNKSIEPKGLSTTTISGQAGPGAQATASIQN</sequence>
<dbReference type="STRING" id="648757.Rvan_3403"/>